<dbReference type="InterPro" id="IPR036388">
    <property type="entry name" value="WH-like_DNA-bd_sf"/>
</dbReference>
<protein>
    <recommendedName>
        <fullName evidence="2">HTH luxR-type domain-containing protein</fullName>
    </recommendedName>
</protein>
<feature type="transmembrane region" description="Helical" evidence="1">
    <location>
        <begin position="387"/>
        <end position="406"/>
    </location>
</feature>
<feature type="transmembrane region" description="Helical" evidence="1">
    <location>
        <begin position="194"/>
        <end position="212"/>
    </location>
</feature>
<dbReference type="CDD" id="cd06170">
    <property type="entry name" value="LuxR_C_like"/>
    <property type="match status" value="1"/>
</dbReference>
<feature type="domain" description="HTH luxR-type" evidence="2">
    <location>
        <begin position="450"/>
        <end position="507"/>
    </location>
</feature>
<reference evidence="3 4" key="2">
    <citation type="submission" date="2013-04" db="EMBL/GenBank/DDBJ databases">
        <title>The Genome Sequence of Bilophila wadsworthia 3_1_6.</title>
        <authorList>
            <consortium name="The Broad Institute Genomics Platform"/>
            <person name="Earl A."/>
            <person name="Ward D."/>
            <person name="Feldgarden M."/>
            <person name="Gevers D."/>
            <person name="Sibley C."/>
            <person name="Strauss J."/>
            <person name="Allen-Vercoe E."/>
            <person name="Walker B."/>
            <person name="Young S."/>
            <person name="Zeng Q."/>
            <person name="Gargeya S."/>
            <person name="Fitzgerald M."/>
            <person name="Haas B."/>
            <person name="Abouelleil A."/>
            <person name="Allen A.W."/>
            <person name="Alvarado L."/>
            <person name="Arachchi H.M."/>
            <person name="Berlin A.M."/>
            <person name="Chapman S.B."/>
            <person name="Gainer-Dewar J."/>
            <person name="Goldberg J."/>
            <person name="Griggs A."/>
            <person name="Gujja S."/>
            <person name="Hansen M."/>
            <person name="Howarth C."/>
            <person name="Imamovic A."/>
            <person name="Ireland A."/>
            <person name="Larimer J."/>
            <person name="McCowan C."/>
            <person name="Murphy C."/>
            <person name="Pearson M."/>
            <person name="Poon T.W."/>
            <person name="Priest M."/>
            <person name="Roberts A."/>
            <person name="Saif S."/>
            <person name="Shea T."/>
            <person name="Sisk P."/>
            <person name="Sykes S."/>
            <person name="Wortman J."/>
            <person name="Nusbaum C."/>
            <person name="Birren B."/>
        </authorList>
    </citation>
    <scope>NUCLEOTIDE SEQUENCE [LARGE SCALE GENOMIC DNA]</scope>
    <source>
        <strain evidence="3 4">3_1_6</strain>
    </source>
</reference>
<feature type="transmembrane region" description="Helical" evidence="1">
    <location>
        <begin position="140"/>
        <end position="162"/>
    </location>
</feature>
<gene>
    <name evidence="3" type="ORF">HMPREF0179_01929</name>
</gene>
<evidence type="ECO:0000259" key="2">
    <source>
        <dbReference type="SMART" id="SM00421"/>
    </source>
</evidence>
<organism evidence="3 4">
    <name type="scientific">Bilophila wadsworthia (strain 3_1_6)</name>
    <dbReference type="NCBI Taxonomy" id="563192"/>
    <lineage>
        <taxon>Bacteria</taxon>
        <taxon>Pseudomonadati</taxon>
        <taxon>Thermodesulfobacteriota</taxon>
        <taxon>Desulfovibrionia</taxon>
        <taxon>Desulfovibrionales</taxon>
        <taxon>Desulfovibrionaceae</taxon>
        <taxon>Bilophila</taxon>
    </lineage>
</organism>
<dbReference type="eggNOG" id="COG2197">
    <property type="taxonomic scope" value="Bacteria"/>
</dbReference>
<evidence type="ECO:0000313" key="3">
    <source>
        <dbReference type="EMBL" id="EFV44285.2"/>
    </source>
</evidence>
<dbReference type="GeneID" id="78084202"/>
<keyword evidence="1" id="KW-0812">Transmembrane</keyword>
<feature type="transmembrane region" description="Helical" evidence="1">
    <location>
        <begin position="316"/>
        <end position="338"/>
    </location>
</feature>
<dbReference type="InterPro" id="IPR016032">
    <property type="entry name" value="Sig_transdc_resp-reg_C-effctor"/>
</dbReference>
<dbReference type="SMART" id="SM00421">
    <property type="entry name" value="HTH_LUXR"/>
    <property type="match status" value="1"/>
</dbReference>
<dbReference type="InterPro" id="IPR000792">
    <property type="entry name" value="Tscrpt_reg_LuxR_C"/>
</dbReference>
<name>E5Y6U4_BILW3</name>
<dbReference type="Proteomes" id="UP000006034">
    <property type="component" value="Unassembled WGS sequence"/>
</dbReference>
<feature type="transmembrane region" description="Helical" evidence="1">
    <location>
        <begin position="232"/>
        <end position="251"/>
    </location>
</feature>
<feature type="transmembrane region" description="Helical" evidence="1">
    <location>
        <begin position="169"/>
        <end position="188"/>
    </location>
</feature>
<dbReference type="Pfam" id="PF00196">
    <property type="entry name" value="GerE"/>
    <property type="match status" value="1"/>
</dbReference>
<proteinExistence type="predicted"/>
<dbReference type="RefSeq" id="WP_016360372.1">
    <property type="nucleotide sequence ID" value="NZ_KE150238.1"/>
</dbReference>
<feature type="transmembrane region" description="Helical" evidence="1">
    <location>
        <begin position="289"/>
        <end position="310"/>
    </location>
</feature>
<dbReference type="STRING" id="563192.HMPREF0179_01929"/>
<feature type="transmembrane region" description="Helical" evidence="1">
    <location>
        <begin position="110"/>
        <end position="128"/>
    </location>
</feature>
<reference evidence="3 4" key="1">
    <citation type="submission" date="2010-10" db="EMBL/GenBank/DDBJ databases">
        <authorList>
            <consortium name="The Broad Institute Genome Sequencing Platform"/>
            <person name="Ward D."/>
            <person name="Earl A."/>
            <person name="Feldgarden M."/>
            <person name="Young S.K."/>
            <person name="Gargeya S."/>
            <person name="Zeng Q."/>
            <person name="Alvarado L."/>
            <person name="Berlin A."/>
            <person name="Bochicchio J."/>
            <person name="Chapman S.B."/>
            <person name="Chen Z."/>
            <person name="Freedman E."/>
            <person name="Gellesch M."/>
            <person name="Goldberg J."/>
            <person name="Griggs A."/>
            <person name="Gujja S."/>
            <person name="Heilman E."/>
            <person name="Heiman D."/>
            <person name="Howarth C."/>
            <person name="Mehta T."/>
            <person name="Neiman D."/>
            <person name="Pearson M."/>
            <person name="Roberts A."/>
            <person name="Saif S."/>
            <person name="Shea T."/>
            <person name="Shenoy N."/>
            <person name="Sisk P."/>
            <person name="Stolte C."/>
            <person name="Sykes S."/>
            <person name="White J."/>
            <person name="Yandava C."/>
            <person name="Allen-Vercoe E."/>
            <person name="Sibley C."/>
            <person name="Ambrose C.E."/>
            <person name="Strauss J."/>
            <person name="Daigneault M."/>
            <person name="Haas B."/>
            <person name="Nusbaum C."/>
            <person name="Birren B."/>
        </authorList>
    </citation>
    <scope>NUCLEOTIDE SEQUENCE [LARGE SCALE GENOMIC DNA]</scope>
    <source>
        <strain evidence="3 4">3_1_6</strain>
    </source>
</reference>
<dbReference type="SUPFAM" id="SSF46894">
    <property type="entry name" value="C-terminal effector domain of the bipartite response regulators"/>
    <property type="match status" value="1"/>
</dbReference>
<dbReference type="HOGENOM" id="CLU_526516_0_0_7"/>
<dbReference type="Gene3D" id="1.10.10.10">
    <property type="entry name" value="Winged helix-like DNA-binding domain superfamily/Winged helix DNA-binding domain"/>
    <property type="match status" value="1"/>
</dbReference>
<keyword evidence="1" id="KW-0472">Membrane</keyword>
<feature type="transmembrane region" description="Helical" evidence="1">
    <location>
        <begin position="26"/>
        <end position="45"/>
    </location>
</feature>
<feature type="transmembrane region" description="Helical" evidence="1">
    <location>
        <begin position="65"/>
        <end position="81"/>
    </location>
</feature>
<dbReference type="OrthoDB" id="5486937at2"/>
<feature type="transmembrane region" description="Helical" evidence="1">
    <location>
        <begin position="263"/>
        <end position="282"/>
    </location>
</feature>
<keyword evidence="4" id="KW-1185">Reference proteome</keyword>
<dbReference type="GO" id="GO:0003677">
    <property type="term" value="F:DNA binding"/>
    <property type="evidence" value="ECO:0007669"/>
    <property type="project" value="InterPro"/>
</dbReference>
<dbReference type="GO" id="GO:0006355">
    <property type="term" value="P:regulation of DNA-templated transcription"/>
    <property type="evidence" value="ECO:0007669"/>
    <property type="project" value="InterPro"/>
</dbReference>
<sequence length="522" mass="56956">MRKGIFDPSVGSSAEEGFWPSDARTVQALLCTALLSALFFSWLWQAFRLYSYPGLVPYNDEAGELFHLPLFTGLALLAYGLRLRFRFTEQESCQGYVIPVLGSTRLRRRLVTLLLMWTPVVLMVTPVSNEFSGWVRSGSWAVSALAGIGAGIAGCRIGLALCRFSGGQLVLSLGLASIVAPICNYLVLLCPEPYWVIPALLFPALFALLPSVYPTASGEEGEHTYPFSRIPLFLWCGCLLTAFSESAYYNLYGALEPVMPGPSLSVLVLVVLGGLSALLVLGQAHRSPIWYAFLLVIPVLVVGYTAWPLLHRESPGLSLGGLLFGYTLLNIYMMTAFLHTVSYRKGTRRLQLLACGIGGIALASWMGSHNSGWITESIARGDSLNSLFAFQAFAILAGSFIFVVYLEKVGFFRLAKGEAAAPERVAGQAPSTPMSLMDWPIEELETHFRELGLTRQQAMIAALLARKTPDTTICDNLNISPSTLKTHIRNIHRRLGISSRHELAWLVTANPAGISETQGGGR</sequence>
<dbReference type="AlphaFoldDB" id="E5Y6U4"/>
<dbReference type="EMBL" id="ADCP02000001">
    <property type="protein sequence ID" value="EFV44285.2"/>
    <property type="molecule type" value="Genomic_DNA"/>
</dbReference>
<comment type="caution">
    <text evidence="3">The sequence shown here is derived from an EMBL/GenBank/DDBJ whole genome shotgun (WGS) entry which is preliminary data.</text>
</comment>
<keyword evidence="1" id="KW-1133">Transmembrane helix</keyword>
<evidence type="ECO:0000313" key="4">
    <source>
        <dbReference type="Proteomes" id="UP000006034"/>
    </source>
</evidence>
<evidence type="ECO:0000256" key="1">
    <source>
        <dbReference type="SAM" id="Phobius"/>
    </source>
</evidence>
<feature type="transmembrane region" description="Helical" evidence="1">
    <location>
        <begin position="350"/>
        <end position="367"/>
    </location>
</feature>
<accession>E5Y6U4</accession>